<dbReference type="AlphaFoldDB" id="G8BXN8"/>
<evidence type="ECO:0000313" key="2">
    <source>
        <dbReference type="EMBL" id="CCE64666.1"/>
    </source>
</evidence>
<proteinExistence type="predicted"/>
<evidence type="ECO:0000313" key="3">
    <source>
        <dbReference type="Proteomes" id="UP000005666"/>
    </source>
</evidence>
<name>G8BXN8_TETPH</name>
<accession>G8BXN8</accession>
<dbReference type="eggNOG" id="ENOG502S1UD">
    <property type="taxonomic scope" value="Eukaryota"/>
</dbReference>
<dbReference type="OrthoDB" id="4064925at2759"/>
<protein>
    <submittedName>
        <fullName evidence="2">Uncharacterized protein</fullName>
    </submittedName>
</protein>
<dbReference type="GeneID" id="11532813"/>
<evidence type="ECO:0000256" key="1">
    <source>
        <dbReference type="SAM" id="MobiDB-lite"/>
    </source>
</evidence>
<dbReference type="KEGG" id="tpf:TPHA_0I01620"/>
<dbReference type="GO" id="GO:0016567">
    <property type="term" value="P:protein ubiquitination"/>
    <property type="evidence" value="ECO:0007669"/>
    <property type="project" value="EnsemblFungi"/>
</dbReference>
<dbReference type="GO" id="GO:0005634">
    <property type="term" value="C:nucleus"/>
    <property type="evidence" value="ECO:0007669"/>
    <property type="project" value="EnsemblFungi"/>
</dbReference>
<reference evidence="2 3" key="1">
    <citation type="journal article" date="2011" name="Proc. Natl. Acad. Sci. U.S.A.">
        <title>Evolutionary erosion of yeast sex chromosomes by mating-type switching accidents.</title>
        <authorList>
            <person name="Gordon J.L."/>
            <person name="Armisen D."/>
            <person name="Proux-Wera E."/>
            <person name="Oheigeartaigh S.S."/>
            <person name="Byrne K.P."/>
            <person name="Wolfe K.H."/>
        </authorList>
    </citation>
    <scope>NUCLEOTIDE SEQUENCE [LARGE SCALE GENOMIC DNA]</scope>
    <source>
        <strain evidence="3">ATCC 24235 / CBS 4417 / NBRC 1672 / NRRL Y-8282 / UCD 70-5</strain>
    </source>
</reference>
<dbReference type="EMBL" id="HE612864">
    <property type="protein sequence ID" value="CCE64666.1"/>
    <property type="molecule type" value="Genomic_DNA"/>
</dbReference>
<dbReference type="RefSeq" id="XP_003687100.1">
    <property type="nucleotide sequence ID" value="XM_003687052.1"/>
</dbReference>
<organism evidence="2 3">
    <name type="scientific">Tetrapisispora phaffii (strain ATCC 24235 / CBS 4417 / NBRC 1672 / NRRL Y-8282 / UCD 70-5)</name>
    <name type="common">Yeast</name>
    <name type="synonym">Fabospora phaffii</name>
    <dbReference type="NCBI Taxonomy" id="1071381"/>
    <lineage>
        <taxon>Eukaryota</taxon>
        <taxon>Fungi</taxon>
        <taxon>Dikarya</taxon>
        <taxon>Ascomycota</taxon>
        <taxon>Saccharomycotina</taxon>
        <taxon>Saccharomycetes</taxon>
        <taxon>Saccharomycetales</taxon>
        <taxon>Saccharomycetaceae</taxon>
        <taxon>Tetrapisispora</taxon>
    </lineage>
</organism>
<dbReference type="OMA" id="RAWNRIM"/>
<dbReference type="HOGENOM" id="CLU_085772_0_0_1"/>
<gene>
    <name evidence="2" type="primary">TPHA0I01620</name>
    <name evidence="2" type="ordered locus">TPHA_0I01620</name>
</gene>
<dbReference type="Proteomes" id="UP000005666">
    <property type="component" value="Chromosome 9"/>
</dbReference>
<sequence>MVSVFQRKLLREWKYIQTQRLRNRYNCNASESSRYAFYIKPQDSNLHMWHLVVYDSLHMQEIYIMIYIGKWKNRDESFGSTGIISDEMDFDIILNCLTPNSYLPLNRNISFTHFNQILIRDGLHKFIETLLDMIFTADTQKIENIYSIMRCWNRVMIKSFKQHFPELIGKLEYGDYKIFQEFMRKNNYKQDIVTKTTLMCSNGISNNTLACDDYSTSLSSSGKRKFNSIDPTEQSKYDDHSGLNPNLILDRKRSRNK</sequence>
<keyword evidence="3" id="KW-1185">Reference proteome</keyword>
<feature type="region of interest" description="Disordered" evidence="1">
    <location>
        <begin position="218"/>
        <end position="257"/>
    </location>
</feature>
<dbReference type="GO" id="GO:0006611">
    <property type="term" value="P:protein export from nucleus"/>
    <property type="evidence" value="ECO:0007669"/>
    <property type="project" value="EnsemblFungi"/>
</dbReference>